<comment type="caution">
    <text evidence="2">The sequence shown here is derived from an EMBL/GenBank/DDBJ whole genome shotgun (WGS) entry which is preliminary data.</text>
</comment>
<feature type="region of interest" description="Disordered" evidence="1">
    <location>
        <begin position="136"/>
        <end position="229"/>
    </location>
</feature>
<dbReference type="AlphaFoldDB" id="A0AAE4AUJ4"/>
<evidence type="ECO:0000256" key="1">
    <source>
        <dbReference type="SAM" id="MobiDB-lite"/>
    </source>
</evidence>
<protein>
    <submittedName>
        <fullName evidence="2">Uncharacterized protein</fullName>
    </submittedName>
</protein>
<evidence type="ECO:0000313" key="3">
    <source>
        <dbReference type="Proteomes" id="UP001229244"/>
    </source>
</evidence>
<keyword evidence="3" id="KW-1185">Reference proteome</keyword>
<name>A0AAE4AUJ4_9HYPH</name>
<sequence>MGVPRFIASAPVLSTGPMRAERDPAAHPGLRGAGPVGRSQRVSGARGSPCPDGGASGLRGRMPQPSPTADLGSRLTASGGVATPSGAQADHKSTTQAEAGAGLRHCLIPPSIPAQAGFQGGVSGARRVALDAGLRRHERVRGGANRSNLRTSRTAPTIGRLRAGRSRGAERSDRDKDQLAGSGATGRRISWRGAERPARKTRPRPRSQRATARRPVRPRPHSDERSDLV</sequence>
<organism evidence="2 3">
    <name type="scientific">Amorphus orientalis</name>
    <dbReference type="NCBI Taxonomy" id="649198"/>
    <lineage>
        <taxon>Bacteria</taxon>
        <taxon>Pseudomonadati</taxon>
        <taxon>Pseudomonadota</taxon>
        <taxon>Alphaproteobacteria</taxon>
        <taxon>Hyphomicrobiales</taxon>
        <taxon>Amorphaceae</taxon>
        <taxon>Amorphus</taxon>
    </lineage>
</organism>
<feature type="compositionally biased region" description="Polar residues" evidence="1">
    <location>
        <begin position="145"/>
        <end position="155"/>
    </location>
</feature>
<gene>
    <name evidence="2" type="ORF">J2S73_004002</name>
</gene>
<dbReference type="EMBL" id="JAUSUL010000005">
    <property type="protein sequence ID" value="MDQ0317518.1"/>
    <property type="molecule type" value="Genomic_DNA"/>
</dbReference>
<feature type="compositionally biased region" description="Basic residues" evidence="1">
    <location>
        <begin position="199"/>
        <end position="219"/>
    </location>
</feature>
<feature type="compositionally biased region" description="Basic and acidic residues" evidence="1">
    <location>
        <begin position="167"/>
        <end position="178"/>
    </location>
</feature>
<accession>A0AAE4AUJ4</accession>
<proteinExistence type="predicted"/>
<reference evidence="2" key="1">
    <citation type="submission" date="2023-07" db="EMBL/GenBank/DDBJ databases">
        <title>Genomic Encyclopedia of Type Strains, Phase IV (KMG-IV): sequencing the most valuable type-strain genomes for metagenomic binning, comparative biology and taxonomic classification.</title>
        <authorList>
            <person name="Goeker M."/>
        </authorList>
    </citation>
    <scope>NUCLEOTIDE SEQUENCE</scope>
    <source>
        <strain evidence="2">DSM 21202</strain>
    </source>
</reference>
<feature type="region of interest" description="Disordered" evidence="1">
    <location>
        <begin position="1"/>
        <end position="98"/>
    </location>
</feature>
<evidence type="ECO:0000313" key="2">
    <source>
        <dbReference type="EMBL" id="MDQ0317518.1"/>
    </source>
</evidence>
<dbReference type="Proteomes" id="UP001229244">
    <property type="component" value="Unassembled WGS sequence"/>
</dbReference>
<feature type="compositionally biased region" description="Basic and acidic residues" evidence="1">
    <location>
        <begin position="220"/>
        <end position="229"/>
    </location>
</feature>